<evidence type="ECO:0000256" key="1">
    <source>
        <dbReference type="ARBA" id="ARBA00004236"/>
    </source>
</evidence>
<evidence type="ECO:0000256" key="2">
    <source>
        <dbReference type="ARBA" id="ARBA00022475"/>
    </source>
</evidence>
<keyword evidence="2" id="KW-1003">Cell membrane</keyword>
<dbReference type="GO" id="GO:0005886">
    <property type="term" value="C:plasma membrane"/>
    <property type="evidence" value="ECO:0007669"/>
    <property type="project" value="UniProtKB-SubCell"/>
</dbReference>
<dbReference type="InterPro" id="IPR015919">
    <property type="entry name" value="Cadherin-like_sf"/>
</dbReference>
<dbReference type="Pfam" id="PF08758">
    <property type="entry name" value="Cadherin_pro"/>
    <property type="match status" value="1"/>
</dbReference>
<feature type="domain" description="Cadherin prodomain" evidence="6">
    <location>
        <begin position="3"/>
        <end position="72"/>
    </location>
</feature>
<comment type="caution">
    <text evidence="7">The sequence shown here is derived from an EMBL/GenBank/DDBJ whole genome shotgun (WGS) entry which is preliminary data.</text>
</comment>
<reference evidence="7" key="1">
    <citation type="submission" date="2023-08" db="EMBL/GenBank/DDBJ databases">
        <title>Pelteobagrus vachellii genome.</title>
        <authorList>
            <person name="Liu H."/>
        </authorList>
    </citation>
    <scope>NUCLEOTIDE SEQUENCE</scope>
    <source>
        <strain evidence="7">PRFRI_2022a</strain>
        <tissue evidence="7">Muscle</tissue>
    </source>
</reference>
<evidence type="ECO:0000256" key="3">
    <source>
        <dbReference type="ARBA" id="ARBA00022889"/>
    </source>
</evidence>
<dbReference type="EMBL" id="JAVHJS010000022">
    <property type="protein sequence ID" value="KAK2821280.1"/>
    <property type="molecule type" value="Genomic_DNA"/>
</dbReference>
<dbReference type="AlphaFoldDB" id="A0AA88IV94"/>
<dbReference type="GO" id="GO:0007155">
    <property type="term" value="P:cell adhesion"/>
    <property type="evidence" value="ECO:0007669"/>
    <property type="project" value="UniProtKB-KW"/>
</dbReference>
<accession>A0AA88IV94</accession>
<gene>
    <name evidence="7" type="ORF">Q7C36_020623</name>
</gene>
<evidence type="ECO:0000313" key="7">
    <source>
        <dbReference type="EMBL" id="KAK2821280.1"/>
    </source>
</evidence>
<evidence type="ECO:0000256" key="5">
    <source>
        <dbReference type="ARBA" id="ARBA00023180"/>
    </source>
</evidence>
<dbReference type="InterPro" id="IPR014868">
    <property type="entry name" value="Cadherin_pro_dom"/>
</dbReference>
<protein>
    <recommendedName>
        <fullName evidence="6">Cadherin prodomain domain-containing protein</fullName>
    </recommendedName>
</protein>
<name>A0AA88IV94_TACVA</name>
<sequence>MFQLDITLRFEACHLNERISFKSSDPKFSVGPDGSLYAEQDVTNLSEPIQFMVTAQGNKDSDVWETTVKLVVTRHPHPPFINQVSSHHNRYHHLSQQQPGFSTNGLHWKTRDRVISPISAPANPRREFPLFFAMNHSMTKKHTHEPGSSQRKALHFVLWRIDR</sequence>
<keyword evidence="4" id="KW-0472">Membrane</keyword>
<comment type="subcellular location">
    <subcellularLocation>
        <location evidence="1">Cell membrane</location>
    </subcellularLocation>
</comment>
<keyword evidence="5" id="KW-0325">Glycoprotein</keyword>
<evidence type="ECO:0000256" key="4">
    <source>
        <dbReference type="ARBA" id="ARBA00023136"/>
    </source>
</evidence>
<evidence type="ECO:0000313" key="8">
    <source>
        <dbReference type="Proteomes" id="UP001187315"/>
    </source>
</evidence>
<dbReference type="Gene3D" id="2.60.40.60">
    <property type="entry name" value="Cadherins"/>
    <property type="match status" value="1"/>
</dbReference>
<keyword evidence="3" id="KW-0130">Cell adhesion</keyword>
<evidence type="ECO:0000259" key="6">
    <source>
        <dbReference type="SMART" id="SM01055"/>
    </source>
</evidence>
<dbReference type="SUPFAM" id="SSF49313">
    <property type="entry name" value="Cadherin-like"/>
    <property type="match status" value="1"/>
</dbReference>
<dbReference type="GO" id="GO:0005509">
    <property type="term" value="F:calcium ion binding"/>
    <property type="evidence" value="ECO:0007669"/>
    <property type="project" value="InterPro"/>
</dbReference>
<dbReference type="SMART" id="SM01055">
    <property type="entry name" value="Cadherin_pro"/>
    <property type="match status" value="1"/>
</dbReference>
<proteinExistence type="predicted"/>
<organism evidence="7 8">
    <name type="scientific">Tachysurus vachellii</name>
    <name type="common">Darkbarbel catfish</name>
    <name type="synonym">Pelteobagrus vachellii</name>
    <dbReference type="NCBI Taxonomy" id="175792"/>
    <lineage>
        <taxon>Eukaryota</taxon>
        <taxon>Metazoa</taxon>
        <taxon>Chordata</taxon>
        <taxon>Craniata</taxon>
        <taxon>Vertebrata</taxon>
        <taxon>Euteleostomi</taxon>
        <taxon>Actinopterygii</taxon>
        <taxon>Neopterygii</taxon>
        <taxon>Teleostei</taxon>
        <taxon>Ostariophysi</taxon>
        <taxon>Siluriformes</taxon>
        <taxon>Bagridae</taxon>
        <taxon>Tachysurus</taxon>
    </lineage>
</organism>
<keyword evidence="8" id="KW-1185">Reference proteome</keyword>
<dbReference type="Proteomes" id="UP001187315">
    <property type="component" value="Unassembled WGS sequence"/>
</dbReference>